<organism evidence="1 2">
    <name type="scientific">Macrosiphum euphorbiae</name>
    <name type="common">potato aphid</name>
    <dbReference type="NCBI Taxonomy" id="13131"/>
    <lineage>
        <taxon>Eukaryota</taxon>
        <taxon>Metazoa</taxon>
        <taxon>Ecdysozoa</taxon>
        <taxon>Arthropoda</taxon>
        <taxon>Hexapoda</taxon>
        <taxon>Insecta</taxon>
        <taxon>Pterygota</taxon>
        <taxon>Neoptera</taxon>
        <taxon>Paraneoptera</taxon>
        <taxon>Hemiptera</taxon>
        <taxon>Sternorrhyncha</taxon>
        <taxon>Aphidomorpha</taxon>
        <taxon>Aphidoidea</taxon>
        <taxon>Aphididae</taxon>
        <taxon>Macrosiphini</taxon>
        <taxon>Macrosiphum</taxon>
    </lineage>
</organism>
<dbReference type="Proteomes" id="UP001160148">
    <property type="component" value="Unassembled WGS sequence"/>
</dbReference>
<dbReference type="AlphaFoldDB" id="A0AAV0W979"/>
<evidence type="ECO:0008006" key="3">
    <source>
        <dbReference type="Google" id="ProtNLM"/>
    </source>
</evidence>
<gene>
    <name evidence="1" type="ORF">MEUPH1_LOCUS8618</name>
</gene>
<keyword evidence="2" id="KW-1185">Reference proteome</keyword>
<reference evidence="1 2" key="1">
    <citation type="submission" date="2023-01" db="EMBL/GenBank/DDBJ databases">
        <authorList>
            <person name="Whitehead M."/>
        </authorList>
    </citation>
    <scope>NUCLEOTIDE SEQUENCE [LARGE SCALE GENOMIC DNA]</scope>
</reference>
<dbReference type="EMBL" id="CARXXK010000001">
    <property type="protein sequence ID" value="CAI6352368.1"/>
    <property type="molecule type" value="Genomic_DNA"/>
</dbReference>
<evidence type="ECO:0000313" key="1">
    <source>
        <dbReference type="EMBL" id="CAI6352368.1"/>
    </source>
</evidence>
<sequence>MLTFHLFYRTFNVVAPKVAVPGQRTAVLVSWNPACSPKDVTLRLLRQIPVTEQQRAADDDVLSHNTVTIHGQ</sequence>
<comment type="caution">
    <text evidence="1">The sequence shown here is derived from an EMBL/GenBank/DDBJ whole genome shotgun (WGS) entry which is preliminary data.</text>
</comment>
<protein>
    <recommendedName>
        <fullName evidence="3">Fibronectin type-III domain-containing protein</fullName>
    </recommendedName>
</protein>
<name>A0AAV0W979_9HEMI</name>
<proteinExistence type="predicted"/>
<evidence type="ECO:0000313" key="2">
    <source>
        <dbReference type="Proteomes" id="UP001160148"/>
    </source>
</evidence>
<accession>A0AAV0W979</accession>